<keyword evidence="3" id="KW-0597">Phosphoprotein</keyword>
<dbReference type="InterPro" id="IPR005467">
    <property type="entry name" value="His_kinase_dom"/>
</dbReference>
<feature type="domain" description="PAC" evidence="10">
    <location>
        <begin position="155"/>
        <end position="207"/>
    </location>
</feature>
<dbReference type="Pfam" id="PF13185">
    <property type="entry name" value="GAF_2"/>
    <property type="match status" value="1"/>
</dbReference>
<sequence>MRSSEDFARQYPHLEADIRALGSEAGVSLPLWVGGEVVGSLNFSFAGKLEWDPAERAFVLTLADLCAQALERTRLYEELRASEERYRLLVQNSANIIWSAEPDGRFKGRQESWQRFTGQTFEEYQDLGGFAAVHPDDREPVAAAWREALVHRSPFEMEYRLRRHDGQYRHVLARAVPMLGPGGEVREWVGYIEDITERKRAELDDRFLLDLEARLRPLGEPEEILAAASSALGEYLAVDRCHFARIEGERFTVLRDWSAGLPSLAGSYPVADLIAPEGQAAYRRGETLRVEDVEAHPFTAALAANYRQTGVRAFVSVPQFYRGEWVAVMNLASARPRHWHAEEVGLVQEVAGRVWPLVERAQADQALRRSLEAQRRFVADASHELRAPLTAILGNLELLTLFKDIPPEEREASLRESAQEAARLSRLVNDLLTLARGDSGVPLRLARVELGEVLRQAAGEARHLSREHRLWLEPGPPLPLVADPDRVKQLALILLENAFKYTPEGGEVWLGWREAQGWAEFWVRDSGVGIAPHDLPHVFDRFYRADVSRSRDPGGTGLGLSIARWIVEYHGGDIRLESELGRGTAAFVRLPLTPPERPSGEC</sequence>
<evidence type="ECO:0000313" key="12">
    <source>
        <dbReference type="Proteomes" id="UP000265715"/>
    </source>
</evidence>
<dbReference type="InterPro" id="IPR013655">
    <property type="entry name" value="PAS_fold_3"/>
</dbReference>
<dbReference type="Gene3D" id="3.30.450.40">
    <property type="match status" value="2"/>
</dbReference>
<dbReference type="InterPro" id="IPR036097">
    <property type="entry name" value="HisK_dim/P_sf"/>
</dbReference>
<evidence type="ECO:0000256" key="3">
    <source>
        <dbReference type="ARBA" id="ARBA00022553"/>
    </source>
</evidence>
<keyword evidence="12" id="KW-1185">Reference proteome</keyword>
<evidence type="ECO:0000313" key="11">
    <source>
        <dbReference type="EMBL" id="RIH85525.1"/>
    </source>
</evidence>
<name>A0A399ENR3_9DEIN</name>
<dbReference type="PROSITE" id="PS50112">
    <property type="entry name" value="PAS"/>
    <property type="match status" value="1"/>
</dbReference>
<dbReference type="CDD" id="cd00075">
    <property type="entry name" value="HATPase"/>
    <property type="match status" value="1"/>
</dbReference>
<dbReference type="Pfam" id="PF08447">
    <property type="entry name" value="PAS_3"/>
    <property type="match status" value="1"/>
</dbReference>
<keyword evidence="6" id="KW-0902">Two-component regulatory system</keyword>
<evidence type="ECO:0000256" key="7">
    <source>
        <dbReference type="ARBA" id="ARBA00023136"/>
    </source>
</evidence>
<dbReference type="SMART" id="SM00388">
    <property type="entry name" value="HisKA"/>
    <property type="match status" value="1"/>
</dbReference>
<dbReference type="SUPFAM" id="SSF55874">
    <property type="entry name" value="ATPase domain of HSP90 chaperone/DNA topoisomerase II/histidine kinase"/>
    <property type="match status" value="1"/>
</dbReference>
<dbReference type="PRINTS" id="PR00344">
    <property type="entry name" value="BCTRLSENSOR"/>
</dbReference>
<dbReference type="SMART" id="SM00091">
    <property type="entry name" value="PAS"/>
    <property type="match status" value="2"/>
</dbReference>
<comment type="catalytic activity">
    <reaction evidence="1">
        <text>ATP + protein L-histidine = ADP + protein N-phospho-L-histidine.</text>
        <dbReference type="EC" id="2.7.13.3"/>
    </reaction>
</comment>
<dbReference type="InterPro" id="IPR003594">
    <property type="entry name" value="HATPase_dom"/>
</dbReference>
<proteinExistence type="predicted"/>
<dbReference type="PROSITE" id="PS50109">
    <property type="entry name" value="HIS_KIN"/>
    <property type="match status" value="1"/>
</dbReference>
<dbReference type="InterPro" id="IPR029016">
    <property type="entry name" value="GAF-like_dom_sf"/>
</dbReference>
<evidence type="ECO:0000259" key="8">
    <source>
        <dbReference type="PROSITE" id="PS50109"/>
    </source>
</evidence>
<dbReference type="Gene3D" id="3.30.450.20">
    <property type="entry name" value="PAS domain"/>
    <property type="match status" value="1"/>
</dbReference>
<feature type="domain" description="PAS" evidence="9">
    <location>
        <begin position="82"/>
        <end position="152"/>
    </location>
</feature>
<dbReference type="Gene3D" id="1.10.287.130">
    <property type="match status" value="1"/>
</dbReference>
<dbReference type="SUPFAM" id="SSF55781">
    <property type="entry name" value="GAF domain-like"/>
    <property type="match status" value="2"/>
</dbReference>
<dbReference type="Gene3D" id="3.30.565.10">
    <property type="entry name" value="Histidine kinase-like ATPase, C-terminal domain"/>
    <property type="match status" value="1"/>
</dbReference>
<keyword evidence="4 11" id="KW-0808">Transferase</keyword>
<dbReference type="SUPFAM" id="SSF47384">
    <property type="entry name" value="Homodimeric domain of signal transducing histidine kinase"/>
    <property type="match status" value="1"/>
</dbReference>
<evidence type="ECO:0000256" key="6">
    <source>
        <dbReference type="ARBA" id="ARBA00023012"/>
    </source>
</evidence>
<dbReference type="Pfam" id="PF00512">
    <property type="entry name" value="HisKA"/>
    <property type="match status" value="1"/>
</dbReference>
<dbReference type="CDD" id="cd00082">
    <property type="entry name" value="HisKA"/>
    <property type="match status" value="1"/>
</dbReference>
<organism evidence="11 12">
    <name type="scientific">Calidithermus terrae</name>
    <dbReference type="NCBI Taxonomy" id="1408545"/>
    <lineage>
        <taxon>Bacteria</taxon>
        <taxon>Thermotogati</taxon>
        <taxon>Deinococcota</taxon>
        <taxon>Deinococci</taxon>
        <taxon>Thermales</taxon>
        <taxon>Thermaceae</taxon>
        <taxon>Calidithermus</taxon>
    </lineage>
</organism>
<dbReference type="EC" id="2.7.13.3" evidence="2"/>
<dbReference type="Proteomes" id="UP000265715">
    <property type="component" value="Unassembled WGS sequence"/>
</dbReference>
<evidence type="ECO:0000256" key="1">
    <source>
        <dbReference type="ARBA" id="ARBA00000085"/>
    </source>
</evidence>
<dbReference type="SUPFAM" id="SSF55785">
    <property type="entry name" value="PYP-like sensor domain (PAS domain)"/>
    <property type="match status" value="1"/>
</dbReference>
<dbReference type="PANTHER" id="PTHR43047">
    <property type="entry name" value="TWO-COMPONENT HISTIDINE PROTEIN KINASE"/>
    <property type="match status" value="1"/>
</dbReference>
<dbReference type="GO" id="GO:0009927">
    <property type="term" value="F:histidine phosphotransfer kinase activity"/>
    <property type="evidence" value="ECO:0007669"/>
    <property type="project" value="TreeGrafter"/>
</dbReference>
<dbReference type="AlphaFoldDB" id="A0A399ENR3"/>
<dbReference type="FunFam" id="3.30.450.20:FF:000099">
    <property type="entry name" value="Sensory box sensor histidine kinase"/>
    <property type="match status" value="1"/>
</dbReference>
<dbReference type="GO" id="GO:0005886">
    <property type="term" value="C:plasma membrane"/>
    <property type="evidence" value="ECO:0007669"/>
    <property type="project" value="TreeGrafter"/>
</dbReference>
<dbReference type="FunFam" id="1.10.287.130:FF:000001">
    <property type="entry name" value="Two-component sensor histidine kinase"/>
    <property type="match status" value="1"/>
</dbReference>
<dbReference type="InterPro" id="IPR003018">
    <property type="entry name" value="GAF"/>
</dbReference>
<feature type="domain" description="Histidine kinase" evidence="8">
    <location>
        <begin position="380"/>
        <end position="594"/>
    </location>
</feature>
<dbReference type="InterPro" id="IPR000700">
    <property type="entry name" value="PAS-assoc_C"/>
</dbReference>
<keyword evidence="7" id="KW-0472">Membrane</keyword>
<dbReference type="PROSITE" id="PS50113">
    <property type="entry name" value="PAC"/>
    <property type="match status" value="1"/>
</dbReference>
<dbReference type="NCBIfam" id="TIGR00229">
    <property type="entry name" value="sensory_box"/>
    <property type="match status" value="1"/>
</dbReference>
<dbReference type="SMART" id="SM00387">
    <property type="entry name" value="HATPase_c"/>
    <property type="match status" value="1"/>
</dbReference>
<dbReference type="Pfam" id="PF02518">
    <property type="entry name" value="HATPase_c"/>
    <property type="match status" value="1"/>
</dbReference>
<dbReference type="EMBL" id="QXDL01000057">
    <property type="protein sequence ID" value="RIH85525.1"/>
    <property type="molecule type" value="Genomic_DNA"/>
</dbReference>
<dbReference type="InterPro" id="IPR036890">
    <property type="entry name" value="HATPase_C_sf"/>
</dbReference>
<keyword evidence="5" id="KW-0418">Kinase</keyword>
<dbReference type="InterPro" id="IPR003661">
    <property type="entry name" value="HisK_dim/P_dom"/>
</dbReference>
<dbReference type="InterPro" id="IPR004358">
    <property type="entry name" value="Sig_transdc_His_kin-like_C"/>
</dbReference>
<evidence type="ECO:0000259" key="10">
    <source>
        <dbReference type="PROSITE" id="PS50113"/>
    </source>
</evidence>
<dbReference type="InterPro" id="IPR000014">
    <property type="entry name" value="PAS"/>
</dbReference>
<evidence type="ECO:0000256" key="2">
    <source>
        <dbReference type="ARBA" id="ARBA00012438"/>
    </source>
</evidence>
<dbReference type="FunFam" id="3.30.565.10:FF:000006">
    <property type="entry name" value="Sensor histidine kinase WalK"/>
    <property type="match status" value="1"/>
</dbReference>
<dbReference type="GO" id="GO:0000155">
    <property type="term" value="F:phosphorelay sensor kinase activity"/>
    <property type="evidence" value="ECO:0007669"/>
    <property type="project" value="InterPro"/>
</dbReference>
<evidence type="ECO:0000256" key="4">
    <source>
        <dbReference type="ARBA" id="ARBA00022679"/>
    </source>
</evidence>
<gene>
    <name evidence="11" type="primary">phoR_1</name>
    <name evidence="11" type="ORF">Mterra_01670</name>
</gene>
<dbReference type="CDD" id="cd00130">
    <property type="entry name" value="PAS"/>
    <property type="match status" value="1"/>
</dbReference>
<dbReference type="SMART" id="SM00065">
    <property type="entry name" value="GAF"/>
    <property type="match status" value="1"/>
</dbReference>
<dbReference type="Pfam" id="PF01590">
    <property type="entry name" value="GAF"/>
    <property type="match status" value="1"/>
</dbReference>
<evidence type="ECO:0000259" key="9">
    <source>
        <dbReference type="PROSITE" id="PS50112"/>
    </source>
</evidence>
<dbReference type="InterPro" id="IPR035965">
    <property type="entry name" value="PAS-like_dom_sf"/>
</dbReference>
<protein>
    <recommendedName>
        <fullName evidence="2">histidine kinase</fullName>
        <ecNumber evidence="2">2.7.13.3</ecNumber>
    </recommendedName>
</protein>
<dbReference type="SMART" id="SM00086">
    <property type="entry name" value="PAC"/>
    <property type="match status" value="1"/>
</dbReference>
<evidence type="ECO:0000256" key="5">
    <source>
        <dbReference type="ARBA" id="ARBA00022777"/>
    </source>
</evidence>
<comment type="caution">
    <text evidence="11">The sequence shown here is derived from an EMBL/GenBank/DDBJ whole genome shotgun (WGS) entry which is preliminary data.</text>
</comment>
<dbReference type="InterPro" id="IPR001610">
    <property type="entry name" value="PAC"/>
</dbReference>
<dbReference type="PANTHER" id="PTHR43047:SF72">
    <property type="entry name" value="OSMOSENSING HISTIDINE PROTEIN KINASE SLN1"/>
    <property type="match status" value="1"/>
</dbReference>
<reference evidence="11 12" key="1">
    <citation type="submission" date="2018-08" db="EMBL/GenBank/DDBJ databases">
        <title>Meiothermus terrae DSM 26712 genome sequencing project.</title>
        <authorList>
            <person name="Da Costa M.S."/>
            <person name="Albuquerque L."/>
            <person name="Raposo P."/>
            <person name="Froufe H.J.C."/>
            <person name="Barroso C.S."/>
            <person name="Egas C."/>
        </authorList>
    </citation>
    <scope>NUCLEOTIDE SEQUENCE [LARGE SCALE GENOMIC DNA]</scope>
    <source>
        <strain evidence="11 12">DSM 26712</strain>
    </source>
</reference>
<accession>A0A399ENR3</accession>